<keyword evidence="1" id="KW-0378">Hydrolase</keyword>
<name>A0A1T4JXT4_9FIRM</name>
<dbReference type="STRING" id="290054.SAMN02745114_00159"/>
<gene>
    <name evidence="3" type="ORF">SAMN02745114_00159</name>
</gene>
<dbReference type="InterPro" id="IPR017853">
    <property type="entry name" value="GH"/>
</dbReference>
<dbReference type="EMBL" id="FUWW01000002">
    <property type="protein sequence ID" value="SJZ34981.1"/>
    <property type="molecule type" value="Genomic_DNA"/>
</dbReference>
<keyword evidence="4" id="KW-1185">Reference proteome</keyword>
<dbReference type="InterPro" id="IPR050985">
    <property type="entry name" value="Alpha-glycosidase_related"/>
</dbReference>
<dbReference type="AlphaFoldDB" id="A0A1T4JXT4"/>
<dbReference type="Pfam" id="PF02065">
    <property type="entry name" value="Melibiase"/>
    <property type="match status" value="1"/>
</dbReference>
<dbReference type="InterPro" id="IPR013785">
    <property type="entry name" value="Aldolase_TIM"/>
</dbReference>
<dbReference type="GO" id="GO:0004557">
    <property type="term" value="F:alpha-galactosidase activity"/>
    <property type="evidence" value="ECO:0007669"/>
    <property type="project" value="InterPro"/>
</dbReference>
<sequence>MNYKLNFSYKTGKEIKTTEISNDDVSFDLRQTENGLTLSVIPKKEISDISFYLERGYEYPQDSKFFANGFQSWTDTKEFAKNELMADEGIVGKGLFGKSPFGMNLVGNYTFVEQSKECGVFHSNSFAYVRNEKNIDFFGSLNDRTGYTIIYADMNKNTLRFSKDVEGITISEPYELLDLYFDNGGYDEVFDRYFAKMNVKPLTDKKIKGYTSWYNYYQKINEKIILRDLDAISEKTDKVNTFQIDDGYQTAVGDWLSINKTKFPNGMKPIVEKIHAKGWQAGLWLAPFGAQKGSKLASEHSDWLVKGKNGKPIMVGANWGGFYAIDIDNTDARAYIKNVFDTVLNDWGFDLVKLDFLYATAVVPLHNKTRGQLAYESIDFLRECVGNKQILGCGVQQMPCFGKVEYMRIGADMDLGWKHKFFRNLTHREDVSTPNAIHNSVYRRCLNNRAFLCDPDVFLLRRSNIKFTFEQQKVLAKFIKLFGSVLFMSDNVDEYDDEQMAVFNDTLADDDMQIVAINETNNKLFIDYTQNSEPHTLGFCVTDGSIYSSDC</sequence>
<dbReference type="OrthoDB" id="9758822at2"/>
<evidence type="ECO:0000313" key="4">
    <source>
        <dbReference type="Proteomes" id="UP000190657"/>
    </source>
</evidence>
<evidence type="ECO:0000256" key="1">
    <source>
        <dbReference type="ARBA" id="ARBA00022801"/>
    </source>
</evidence>
<organism evidence="3 4">
    <name type="scientific">Eubacterium coprostanoligenes</name>
    <dbReference type="NCBI Taxonomy" id="290054"/>
    <lineage>
        <taxon>Bacteria</taxon>
        <taxon>Bacillati</taxon>
        <taxon>Bacillota</taxon>
        <taxon>Clostridia</taxon>
        <taxon>Eubacteriales</taxon>
        <taxon>Eubacteriaceae</taxon>
        <taxon>Eubacterium</taxon>
    </lineage>
</organism>
<dbReference type="PANTHER" id="PTHR43053">
    <property type="entry name" value="GLYCOSIDASE FAMILY 31"/>
    <property type="match status" value="1"/>
</dbReference>
<dbReference type="GO" id="GO:0016052">
    <property type="term" value="P:carbohydrate catabolic process"/>
    <property type="evidence" value="ECO:0007669"/>
    <property type="project" value="InterPro"/>
</dbReference>
<reference evidence="3 4" key="1">
    <citation type="submission" date="2017-02" db="EMBL/GenBank/DDBJ databases">
        <authorList>
            <person name="Peterson S.W."/>
        </authorList>
    </citation>
    <scope>NUCLEOTIDE SEQUENCE [LARGE SCALE GENOMIC DNA]</scope>
    <source>
        <strain evidence="3 4">ATCC 51222</strain>
    </source>
</reference>
<dbReference type="RefSeq" id="WP_078767671.1">
    <property type="nucleotide sequence ID" value="NZ_FUWW01000002.1"/>
</dbReference>
<dbReference type="PANTHER" id="PTHR43053:SF3">
    <property type="entry name" value="ALPHA-GALACTOSIDASE C-RELATED"/>
    <property type="match status" value="1"/>
</dbReference>
<dbReference type="CDD" id="cd14791">
    <property type="entry name" value="GH36"/>
    <property type="match status" value="1"/>
</dbReference>
<evidence type="ECO:0000313" key="3">
    <source>
        <dbReference type="EMBL" id="SJZ34981.1"/>
    </source>
</evidence>
<dbReference type="Proteomes" id="UP000190657">
    <property type="component" value="Unassembled WGS sequence"/>
</dbReference>
<evidence type="ECO:0000256" key="2">
    <source>
        <dbReference type="ARBA" id="ARBA00023295"/>
    </source>
</evidence>
<dbReference type="SUPFAM" id="SSF51445">
    <property type="entry name" value="(Trans)glycosidases"/>
    <property type="match status" value="1"/>
</dbReference>
<keyword evidence="2" id="KW-0326">Glycosidase</keyword>
<proteinExistence type="predicted"/>
<protein>
    <submittedName>
        <fullName evidence="3">Alpha-galactosidase</fullName>
    </submittedName>
</protein>
<accession>A0A1T4JXT4</accession>
<dbReference type="Gene3D" id="3.20.20.70">
    <property type="entry name" value="Aldolase class I"/>
    <property type="match status" value="1"/>
</dbReference>
<dbReference type="InterPro" id="IPR002252">
    <property type="entry name" value="Glyco_hydro_36"/>
</dbReference>